<feature type="transmembrane region" description="Helical" evidence="2">
    <location>
        <begin position="39"/>
        <end position="60"/>
    </location>
</feature>
<sequence>MLLTALVHDVTHLLAEIPADVLGLAADREEGPEPEDVKAGWTGFAVFIGLIVAVVLLLVSMTRHIRKVRRQAEDEADDARYAAEQRDLADRED</sequence>
<comment type="caution">
    <text evidence="3">The sequence shown here is derived from an EMBL/GenBank/DDBJ whole genome shotgun (WGS) entry which is preliminary data.</text>
</comment>
<evidence type="ECO:0000256" key="1">
    <source>
        <dbReference type="SAM" id="MobiDB-lite"/>
    </source>
</evidence>
<keyword evidence="2" id="KW-0812">Transmembrane</keyword>
<feature type="region of interest" description="Disordered" evidence="1">
    <location>
        <begin position="69"/>
        <end position="93"/>
    </location>
</feature>
<protein>
    <submittedName>
        <fullName evidence="3">Uncharacterized protein</fullName>
    </submittedName>
</protein>
<evidence type="ECO:0000313" key="4">
    <source>
        <dbReference type="Proteomes" id="UP000468687"/>
    </source>
</evidence>
<reference evidence="3 4" key="1">
    <citation type="journal article" date="2014" name="Int. J. Syst. Evol. Microbiol.">
        <title>Nocardioides zeae sp. nov., isolated from the stem of Zea mays.</title>
        <authorList>
            <person name="Glaeser S.P."/>
            <person name="McInroy J.A."/>
            <person name="Busse H.J."/>
            <person name="Kampfer P."/>
        </authorList>
    </citation>
    <scope>NUCLEOTIDE SEQUENCE [LARGE SCALE GENOMIC DNA]</scope>
    <source>
        <strain evidence="3 4">JCM 30728</strain>
    </source>
</reference>
<keyword evidence="2" id="KW-0472">Membrane</keyword>
<dbReference type="AlphaFoldDB" id="A0A6P0HJW2"/>
<keyword evidence="4" id="KW-1185">Reference proteome</keyword>
<organism evidence="3 4">
    <name type="scientific">Nocardioides zeae</name>
    <dbReference type="NCBI Taxonomy" id="1457234"/>
    <lineage>
        <taxon>Bacteria</taxon>
        <taxon>Bacillati</taxon>
        <taxon>Actinomycetota</taxon>
        <taxon>Actinomycetes</taxon>
        <taxon>Propionibacteriales</taxon>
        <taxon>Nocardioidaceae</taxon>
        <taxon>Nocardioides</taxon>
    </lineage>
</organism>
<proteinExistence type="predicted"/>
<evidence type="ECO:0000256" key="2">
    <source>
        <dbReference type="SAM" id="Phobius"/>
    </source>
</evidence>
<keyword evidence="2" id="KW-1133">Transmembrane helix</keyword>
<accession>A0A6P0HJW2</accession>
<feature type="compositionally biased region" description="Basic and acidic residues" evidence="1">
    <location>
        <begin position="70"/>
        <end position="93"/>
    </location>
</feature>
<dbReference type="Proteomes" id="UP000468687">
    <property type="component" value="Unassembled WGS sequence"/>
</dbReference>
<name>A0A6P0HJW2_9ACTN</name>
<gene>
    <name evidence="3" type="ORF">G3T38_11320</name>
</gene>
<evidence type="ECO:0000313" key="3">
    <source>
        <dbReference type="EMBL" id="NEN78866.1"/>
    </source>
</evidence>
<dbReference type="RefSeq" id="WP_163772420.1">
    <property type="nucleotide sequence ID" value="NZ_JAAGXA010000007.1"/>
</dbReference>
<dbReference type="EMBL" id="JAAGXA010000007">
    <property type="protein sequence ID" value="NEN78866.1"/>
    <property type="molecule type" value="Genomic_DNA"/>
</dbReference>